<evidence type="ECO:0000313" key="2">
    <source>
        <dbReference type="Proteomes" id="UP000059188"/>
    </source>
</evidence>
<organism evidence="1 2">
    <name type="scientific">Thanatephorus cucumeris (strain AG1-IB / isolate 7/3/14)</name>
    <name type="common">Lettuce bottom rot fungus</name>
    <name type="synonym">Rhizoctonia solani</name>
    <dbReference type="NCBI Taxonomy" id="1108050"/>
    <lineage>
        <taxon>Eukaryota</taxon>
        <taxon>Fungi</taxon>
        <taxon>Dikarya</taxon>
        <taxon>Basidiomycota</taxon>
        <taxon>Agaricomycotina</taxon>
        <taxon>Agaricomycetes</taxon>
        <taxon>Cantharellales</taxon>
        <taxon>Ceratobasidiaceae</taxon>
        <taxon>Rhizoctonia</taxon>
        <taxon>Rhizoctonia solani AG-1</taxon>
    </lineage>
</organism>
<evidence type="ECO:0000313" key="1">
    <source>
        <dbReference type="EMBL" id="CEL54315.1"/>
    </source>
</evidence>
<protein>
    <submittedName>
        <fullName evidence="1">Uncharacterized protein</fullName>
    </submittedName>
</protein>
<keyword evidence="2" id="KW-1185">Reference proteome</keyword>
<reference evidence="1 2" key="1">
    <citation type="submission" date="2014-11" db="EMBL/GenBank/DDBJ databases">
        <authorList>
            <person name="Wibberg Daniel"/>
        </authorList>
    </citation>
    <scope>NUCLEOTIDE SEQUENCE [LARGE SCALE GENOMIC DNA]</scope>
    <source>
        <strain evidence="1">Rhizoctonia solani AG1-IB 7/3/14</strain>
    </source>
</reference>
<dbReference type="Proteomes" id="UP000059188">
    <property type="component" value="Unassembled WGS sequence"/>
</dbReference>
<dbReference type="AlphaFoldDB" id="A0A0B7F9U4"/>
<accession>A0A0B7F9U4</accession>
<proteinExistence type="predicted"/>
<gene>
    <name evidence="1" type="ORF">RSOLAG1IB_06965</name>
</gene>
<dbReference type="EMBL" id="LN679115">
    <property type="protein sequence ID" value="CEL54315.1"/>
    <property type="molecule type" value="Genomic_DNA"/>
</dbReference>
<sequence length="85" mass="9795">MTSIKQRPTSSIDLLAWWLTSETGQIWTVTKEIPRQWWTEWGRPNSLLVQSGAGERIVASAYTSKKLECQPWMDKRLGITDDNTN</sequence>
<name>A0A0B7F9U4_THACB</name>